<dbReference type="Pfam" id="PF00069">
    <property type="entry name" value="Pkinase"/>
    <property type="match status" value="1"/>
</dbReference>
<evidence type="ECO:0000256" key="2">
    <source>
        <dbReference type="ARBA" id="ARBA00022840"/>
    </source>
</evidence>
<organism evidence="4 5">
    <name type="scientific">Effrenium voratum</name>
    <dbReference type="NCBI Taxonomy" id="2562239"/>
    <lineage>
        <taxon>Eukaryota</taxon>
        <taxon>Sar</taxon>
        <taxon>Alveolata</taxon>
        <taxon>Dinophyceae</taxon>
        <taxon>Suessiales</taxon>
        <taxon>Symbiodiniaceae</taxon>
        <taxon>Effrenium</taxon>
    </lineage>
</organism>
<dbReference type="SMART" id="SM00220">
    <property type="entry name" value="S_TKc"/>
    <property type="match status" value="1"/>
</dbReference>
<reference evidence="4" key="1">
    <citation type="submission" date="2023-08" db="EMBL/GenBank/DDBJ databases">
        <authorList>
            <person name="Chen Y."/>
            <person name="Shah S."/>
            <person name="Dougan E. K."/>
            <person name="Thang M."/>
            <person name="Chan C."/>
        </authorList>
    </citation>
    <scope>NUCLEOTIDE SEQUENCE</scope>
</reference>
<dbReference type="SUPFAM" id="SSF56112">
    <property type="entry name" value="Protein kinase-like (PK-like)"/>
    <property type="match status" value="1"/>
</dbReference>
<dbReference type="GO" id="GO:0005524">
    <property type="term" value="F:ATP binding"/>
    <property type="evidence" value="ECO:0007669"/>
    <property type="project" value="UniProtKB-KW"/>
</dbReference>
<evidence type="ECO:0000313" key="5">
    <source>
        <dbReference type="Proteomes" id="UP001178507"/>
    </source>
</evidence>
<accession>A0AA36N912</accession>
<dbReference type="InterPro" id="IPR000719">
    <property type="entry name" value="Prot_kinase_dom"/>
</dbReference>
<evidence type="ECO:0000256" key="1">
    <source>
        <dbReference type="ARBA" id="ARBA00022741"/>
    </source>
</evidence>
<keyword evidence="1" id="KW-0547">Nucleotide-binding</keyword>
<feature type="domain" description="Protein kinase" evidence="3">
    <location>
        <begin position="20"/>
        <end position="313"/>
    </location>
</feature>
<proteinExistence type="predicted"/>
<dbReference type="PANTHER" id="PTHR24346:SF30">
    <property type="entry name" value="MATERNAL EMBRYONIC LEUCINE ZIPPER KINASE"/>
    <property type="match status" value="1"/>
</dbReference>
<dbReference type="GO" id="GO:0035556">
    <property type="term" value="P:intracellular signal transduction"/>
    <property type="evidence" value="ECO:0007669"/>
    <property type="project" value="TreeGrafter"/>
</dbReference>
<dbReference type="PANTHER" id="PTHR24346">
    <property type="entry name" value="MAP/MICROTUBULE AFFINITY-REGULATING KINASE"/>
    <property type="match status" value="1"/>
</dbReference>
<dbReference type="InterPro" id="IPR011009">
    <property type="entry name" value="Kinase-like_dom_sf"/>
</dbReference>
<dbReference type="GO" id="GO:0004674">
    <property type="term" value="F:protein serine/threonine kinase activity"/>
    <property type="evidence" value="ECO:0007669"/>
    <property type="project" value="TreeGrafter"/>
</dbReference>
<dbReference type="GO" id="GO:0005737">
    <property type="term" value="C:cytoplasm"/>
    <property type="evidence" value="ECO:0007669"/>
    <property type="project" value="TreeGrafter"/>
</dbReference>
<evidence type="ECO:0000313" key="4">
    <source>
        <dbReference type="EMBL" id="CAJ1394836.1"/>
    </source>
</evidence>
<dbReference type="AlphaFoldDB" id="A0AA36N912"/>
<evidence type="ECO:0000259" key="3">
    <source>
        <dbReference type="PROSITE" id="PS50011"/>
    </source>
</evidence>
<name>A0AA36N912_9DINO</name>
<dbReference type="Gene3D" id="1.10.510.10">
    <property type="entry name" value="Transferase(Phosphotransferase) domain 1"/>
    <property type="match status" value="1"/>
</dbReference>
<keyword evidence="2" id="KW-0067">ATP-binding</keyword>
<dbReference type="Proteomes" id="UP001178507">
    <property type="component" value="Unassembled WGS sequence"/>
</dbReference>
<keyword evidence="5" id="KW-1185">Reference proteome</keyword>
<gene>
    <name evidence="4" type="ORF">EVOR1521_LOCUS19409</name>
</gene>
<dbReference type="EMBL" id="CAUJNA010002979">
    <property type="protein sequence ID" value="CAJ1394836.1"/>
    <property type="molecule type" value="Genomic_DNA"/>
</dbReference>
<comment type="caution">
    <text evidence="4">The sequence shown here is derived from an EMBL/GenBank/DDBJ whole genome shotgun (WGS) entry which is preliminary data.</text>
</comment>
<protein>
    <recommendedName>
        <fullName evidence="3">Protein kinase domain-containing protein</fullName>
    </recommendedName>
</protein>
<sequence>MCEMREVTAEDLLKSSKEVADKVEPWESGSFTFVKKLEDAARNHGRVDDMMSGTRYQAAVAVKKMPNSWVASGPDEFAKKHPSECECPWRNIGLMAELKKKGFHATCQLLDVFRDEHYTYAVSEMATGGDLFSWCLSRQDPTPEREAEMLPLIAQTFSAVEWLHALGIAHRDLSLENILLTGAAQSVKIIDFGMVYLGRTCPPASTLGPGKPSYQAPELHNKREYDGFLADAFSLGVVVYAMALGNYPWQSTKPGRSRIFDWVFCHGITTFLQRREIASFFSPELLEVMTALLQPRPADRLGLAKAPGGEESVPFGIAGGSLRRPRKANGGISPAHQLAQWHQSQSRQMLKRLAQVTQRLQKTMPQSLQAWLALVDAGALRFGKVLAGATRSNFRGLLSSQPCLLACARAARRNSGCAALHEPWSTRESVLANRLLS</sequence>
<dbReference type="PROSITE" id="PS50011">
    <property type="entry name" value="PROTEIN_KINASE_DOM"/>
    <property type="match status" value="1"/>
</dbReference>